<gene>
    <name evidence="1" type="ORF">GH714_040398</name>
</gene>
<dbReference type="Proteomes" id="UP000467840">
    <property type="component" value="Chromosome 15"/>
</dbReference>
<dbReference type="SUPFAM" id="SSF69593">
    <property type="entry name" value="Glycerol-3-phosphate (1)-acyltransferase"/>
    <property type="match status" value="1"/>
</dbReference>
<comment type="caution">
    <text evidence="1">The sequence shown here is derived from an EMBL/GenBank/DDBJ whole genome shotgun (WGS) entry which is preliminary data.</text>
</comment>
<evidence type="ECO:0000313" key="1">
    <source>
        <dbReference type="EMBL" id="KAF2315851.1"/>
    </source>
</evidence>
<accession>A0A6A6MPZ8</accession>
<evidence type="ECO:0000313" key="2">
    <source>
        <dbReference type="Proteomes" id="UP000467840"/>
    </source>
</evidence>
<dbReference type="InterPro" id="IPR016222">
    <property type="entry name" value="G3P_O-acylTrfase_chlp"/>
</dbReference>
<sequence>MIFHGAGLSIAPEICFSEIAVACENPEEVKEAYAQVLYDSVIKQCNVLKSAIHGKRGLEASSRTVSLSQQWN</sequence>
<dbReference type="AlphaFoldDB" id="A0A6A6MPZ8"/>
<dbReference type="GO" id="GO:0009570">
    <property type="term" value="C:chloroplast stroma"/>
    <property type="evidence" value="ECO:0007669"/>
    <property type="project" value="TreeGrafter"/>
</dbReference>
<reference evidence="1 2" key="1">
    <citation type="journal article" date="2020" name="Mol. Plant">
        <title>The Chromosome-Based Rubber Tree Genome Provides New Insights into Spurge Genome Evolution and Rubber Biosynthesis.</title>
        <authorList>
            <person name="Liu J."/>
            <person name="Shi C."/>
            <person name="Shi C.C."/>
            <person name="Li W."/>
            <person name="Zhang Q.J."/>
            <person name="Zhang Y."/>
            <person name="Li K."/>
            <person name="Lu H.F."/>
            <person name="Shi C."/>
            <person name="Zhu S.T."/>
            <person name="Xiao Z.Y."/>
            <person name="Nan H."/>
            <person name="Yue Y."/>
            <person name="Zhu X.G."/>
            <person name="Wu Y."/>
            <person name="Hong X.N."/>
            <person name="Fan G.Y."/>
            <person name="Tong Y."/>
            <person name="Zhang D."/>
            <person name="Mao C.L."/>
            <person name="Liu Y.L."/>
            <person name="Hao S.J."/>
            <person name="Liu W.Q."/>
            <person name="Lv M.Q."/>
            <person name="Zhang H.B."/>
            <person name="Liu Y."/>
            <person name="Hu-Tang G.R."/>
            <person name="Wang J.P."/>
            <person name="Wang J.H."/>
            <person name="Sun Y.H."/>
            <person name="Ni S.B."/>
            <person name="Chen W.B."/>
            <person name="Zhang X.C."/>
            <person name="Jiao Y.N."/>
            <person name="Eichler E.E."/>
            <person name="Li G.H."/>
            <person name="Liu X."/>
            <person name="Gao L.Z."/>
        </authorList>
    </citation>
    <scope>NUCLEOTIDE SEQUENCE [LARGE SCALE GENOMIC DNA]</scope>
    <source>
        <strain evidence="2">cv. GT1</strain>
        <tissue evidence="1">Leaf</tissue>
    </source>
</reference>
<protein>
    <submittedName>
        <fullName evidence="1">Uncharacterized protein</fullName>
    </submittedName>
</protein>
<dbReference type="EMBL" id="JAAGAX010000005">
    <property type="protein sequence ID" value="KAF2315851.1"/>
    <property type="molecule type" value="Genomic_DNA"/>
</dbReference>
<dbReference type="GO" id="GO:0006655">
    <property type="term" value="P:phosphatidylglycerol biosynthetic process"/>
    <property type="evidence" value="ECO:0007669"/>
    <property type="project" value="TreeGrafter"/>
</dbReference>
<proteinExistence type="predicted"/>
<keyword evidence="2" id="KW-1185">Reference proteome</keyword>
<dbReference type="GO" id="GO:0004366">
    <property type="term" value="F:glycerol-3-phosphate O-acyltransferase activity"/>
    <property type="evidence" value="ECO:0007669"/>
    <property type="project" value="InterPro"/>
</dbReference>
<dbReference type="Gene3D" id="3.40.1130.10">
    <property type="entry name" value="Glycerol-3-phosphate (1)-acyltransferase"/>
    <property type="match status" value="1"/>
</dbReference>
<dbReference type="PANTHER" id="PTHR35695">
    <property type="entry name" value="GLYCEROL-3-PHOSPHATE ACYLTRANSFERASE, CHLOROPLASTIC"/>
    <property type="match status" value="1"/>
</dbReference>
<dbReference type="PANTHER" id="PTHR35695:SF1">
    <property type="entry name" value="GLYCEROL-3-PHOSPHATE ACYLTRANSFERASE, CHLOROPLASTIC"/>
    <property type="match status" value="1"/>
</dbReference>
<name>A0A6A6MPZ8_HEVBR</name>
<organism evidence="1 2">
    <name type="scientific">Hevea brasiliensis</name>
    <name type="common">Para rubber tree</name>
    <name type="synonym">Siphonia brasiliensis</name>
    <dbReference type="NCBI Taxonomy" id="3981"/>
    <lineage>
        <taxon>Eukaryota</taxon>
        <taxon>Viridiplantae</taxon>
        <taxon>Streptophyta</taxon>
        <taxon>Embryophyta</taxon>
        <taxon>Tracheophyta</taxon>
        <taxon>Spermatophyta</taxon>
        <taxon>Magnoliopsida</taxon>
        <taxon>eudicotyledons</taxon>
        <taxon>Gunneridae</taxon>
        <taxon>Pentapetalae</taxon>
        <taxon>rosids</taxon>
        <taxon>fabids</taxon>
        <taxon>Malpighiales</taxon>
        <taxon>Euphorbiaceae</taxon>
        <taxon>Crotonoideae</taxon>
        <taxon>Micrandreae</taxon>
        <taxon>Hevea</taxon>
    </lineage>
</organism>